<evidence type="ECO:0000313" key="3">
    <source>
        <dbReference type="RefSeq" id="XP_022317558.1"/>
    </source>
</evidence>
<sequence length="369" mass="42105">MSEEVAAEPKYLYYALYSYSTQSSPEESGDNQSTENNGFSLSSVMSDLPESKEAYLSQFLFSKISKGLVYNDTGSISTFPYREDDQEKEMSCYYCKLSGADTMNIDINVGQGDTEGREPRAHVVCFLSVHTSMLDHFRQELDLYALGLFKFLEQNNETQIRAYLQKWSHETTEFLCRCVKLLGLDIKYLMYAALMDAHLVFEGVENKDQQDLQQFVKSCSLGDMLRQGESPMSGSLDMLADLTTPSSDDKRRTIQIKVDGSQLKFQPEYCTKFCEDWSQSVNNLSRDNPGLIKQVIEAGKLKYTQSINTLKRLMMQADSDYYALYRAYLFLKNSGNCEILLNCAHLELIPETYNVFKCLEEFVNETGVS</sequence>
<accession>A0A8B8CNY5</accession>
<dbReference type="GeneID" id="111120851"/>
<dbReference type="Pfam" id="PF15053">
    <property type="entry name" value="Njmu-R1"/>
    <property type="match status" value="1"/>
</dbReference>
<dbReference type="RefSeq" id="XP_022317558.1">
    <property type="nucleotide sequence ID" value="XM_022461850.1"/>
</dbReference>
<dbReference type="Proteomes" id="UP000694844">
    <property type="component" value="Chromosome 2"/>
</dbReference>
<dbReference type="OrthoDB" id="20238at2759"/>
<dbReference type="GO" id="GO:0099041">
    <property type="term" value="P:vesicle tethering to Golgi"/>
    <property type="evidence" value="ECO:0007669"/>
    <property type="project" value="InterPro"/>
</dbReference>
<dbReference type="PANTHER" id="PTHR14416">
    <property type="entry name" value="PROTEIN NJMU-R1"/>
    <property type="match status" value="1"/>
</dbReference>
<keyword evidence="2" id="KW-1185">Reference proteome</keyword>
<proteinExistence type="predicted"/>
<evidence type="ECO:0000313" key="2">
    <source>
        <dbReference type="Proteomes" id="UP000694844"/>
    </source>
</evidence>
<feature type="region of interest" description="Disordered" evidence="1">
    <location>
        <begin position="22"/>
        <end position="44"/>
    </location>
</feature>
<gene>
    <name evidence="3" type="primary">LOC111120851</name>
</gene>
<dbReference type="PANTHER" id="PTHR14416:SF2">
    <property type="entry name" value="PROTEIN NJMU-R1"/>
    <property type="match status" value="1"/>
</dbReference>
<dbReference type="AlphaFoldDB" id="A0A8B8CNY5"/>
<dbReference type="GO" id="GO:0005802">
    <property type="term" value="C:trans-Golgi network"/>
    <property type="evidence" value="ECO:0007669"/>
    <property type="project" value="InterPro"/>
</dbReference>
<dbReference type="KEGG" id="cvn:111120851"/>
<dbReference type="InterPro" id="IPR028280">
    <property type="entry name" value="Njmu-R1"/>
</dbReference>
<protein>
    <submittedName>
        <fullName evidence="3">Protein Njmu-R1-like</fullName>
    </submittedName>
</protein>
<organism evidence="2 3">
    <name type="scientific">Crassostrea virginica</name>
    <name type="common">Eastern oyster</name>
    <dbReference type="NCBI Taxonomy" id="6565"/>
    <lineage>
        <taxon>Eukaryota</taxon>
        <taxon>Metazoa</taxon>
        <taxon>Spiralia</taxon>
        <taxon>Lophotrochozoa</taxon>
        <taxon>Mollusca</taxon>
        <taxon>Bivalvia</taxon>
        <taxon>Autobranchia</taxon>
        <taxon>Pteriomorphia</taxon>
        <taxon>Ostreida</taxon>
        <taxon>Ostreoidea</taxon>
        <taxon>Ostreidae</taxon>
        <taxon>Crassostrea</taxon>
    </lineage>
</organism>
<reference evidence="3" key="1">
    <citation type="submission" date="2025-08" db="UniProtKB">
        <authorList>
            <consortium name="RefSeq"/>
        </authorList>
    </citation>
    <scope>IDENTIFICATION</scope>
    <source>
        <tissue evidence="3">Whole sample</tissue>
    </source>
</reference>
<evidence type="ECO:0000256" key="1">
    <source>
        <dbReference type="SAM" id="MobiDB-lite"/>
    </source>
</evidence>
<name>A0A8B8CNY5_CRAVI</name>